<evidence type="ECO:0000313" key="7">
    <source>
        <dbReference type="Proteomes" id="UP000216063"/>
    </source>
</evidence>
<comment type="caution">
    <text evidence="6">The sequence shown here is derived from an EMBL/GenBank/DDBJ whole genome shotgun (WGS) entry which is preliminary data.</text>
</comment>
<dbReference type="InterPro" id="IPR011075">
    <property type="entry name" value="TetR_C"/>
</dbReference>
<keyword evidence="7" id="KW-1185">Reference proteome</keyword>
<keyword evidence="3" id="KW-0804">Transcription</keyword>
<proteinExistence type="predicted"/>
<dbReference type="Gene3D" id="1.10.357.10">
    <property type="entry name" value="Tetracycline Repressor, domain 2"/>
    <property type="match status" value="1"/>
</dbReference>
<dbReference type="Pfam" id="PF16859">
    <property type="entry name" value="TetR_C_11"/>
    <property type="match status" value="1"/>
</dbReference>
<organism evidence="6 7">
    <name type="scientific">Mycolicibacterium sphagni</name>
    <dbReference type="NCBI Taxonomy" id="1786"/>
    <lineage>
        <taxon>Bacteria</taxon>
        <taxon>Bacillati</taxon>
        <taxon>Actinomycetota</taxon>
        <taxon>Actinomycetes</taxon>
        <taxon>Mycobacteriales</taxon>
        <taxon>Mycobacteriaceae</taxon>
        <taxon>Mycolicibacterium</taxon>
    </lineage>
</organism>
<name>A0A255D9F4_9MYCO</name>
<dbReference type="PANTHER" id="PTHR30055">
    <property type="entry name" value="HTH-TYPE TRANSCRIPTIONAL REGULATOR RUTR"/>
    <property type="match status" value="1"/>
</dbReference>
<dbReference type="GO" id="GO:0000976">
    <property type="term" value="F:transcription cis-regulatory region binding"/>
    <property type="evidence" value="ECO:0007669"/>
    <property type="project" value="TreeGrafter"/>
</dbReference>
<dbReference type="Pfam" id="PF00440">
    <property type="entry name" value="TetR_N"/>
    <property type="match status" value="1"/>
</dbReference>
<dbReference type="PRINTS" id="PR00455">
    <property type="entry name" value="HTHTETR"/>
</dbReference>
<dbReference type="InterPro" id="IPR050109">
    <property type="entry name" value="HTH-type_TetR-like_transc_reg"/>
</dbReference>
<dbReference type="SUPFAM" id="SSF46689">
    <property type="entry name" value="Homeodomain-like"/>
    <property type="match status" value="1"/>
</dbReference>
<evidence type="ECO:0000259" key="5">
    <source>
        <dbReference type="PROSITE" id="PS50977"/>
    </source>
</evidence>
<dbReference type="PANTHER" id="PTHR30055:SF149">
    <property type="entry name" value="TETR-FAMILY TRANSCRIPTIONAL REGULATOR"/>
    <property type="match status" value="1"/>
</dbReference>
<evidence type="ECO:0000256" key="4">
    <source>
        <dbReference type="PROSITE-ProRule" id="PRU00335"/>
    </source>
</evidence>
<sequence length="234" mass="25317">MSSAIFPWNSTATSSRAHAESVLSWTVPAPRLYGGPVTGIADFAAEASPWSPREAELLAATLQLLQQHGYERLTVDAVAATAKASKATVYRRWPSKGELVLAAFIEGCRQAAVVPDTGSLRGDLLGLGEAITEHATRHSATIRAVMVEVSRDAALREAMQHQFLDQRKALIDLVLRHAVERGEIDAAAVSEELWDLLPGYLIFRSIVPNRPLTAHTVQALVDNVIIPSLTRPIG</sequence>
<keyword evidence="2 4" id="KW-0238">DNA-binding</keyword>
<dbReference type="Gene3D" id="1.10.10.60">
    <property type="entry name" value="Homeodomain-like"/>
    <property type="match status" value="1"/>
</dbReference>
<dbReference type="PROSITE" id="PS01081">
    <property type="entry name" value="HTH_TETR_1"/>
    <property type="match status" value="1"/>
</dbReference>
<gene>
    <name evidence="6" type="ORF">CG716_24160</name>
</gene>
<accession>A0A255D9F4</accession>
<keyword evidence="1" id="KW-0805">Transcription regulation</keyword>
<reference evidence="6 7" key="1">
    <citation type="submission" date="2017-07" db="EMBL/GenBank/DDBJ databases">
        <title>The new phylogeny of genus Mycobacterium.</title>
        <authorList>
            <person name="Tortoli E."/>
            <person name="Trovato A."/>
            <person name="Cirillo D.M."/>
        </authorList>
    </citation>
    <scope>NUCLEOTIDE SEQUENCE [LARGE SCALE GENOMIC DNA]</scope>
    <source>
        <strain evidence="6 7">ATCC 33027</strain>
    </source>
</reference>
<evidence type="ECO:0000313" key="6">
    <source>
        <dbReference type="EMBL" id="OYN75730.1"/>
    </source>
</evidence>
<evidence type="ECO:0000256" key="3">
    <source>
        <dbReference type="ARBA" id="ARBA00023163"/>
    </source>
</evidence>
<evidence type="ECO:0000256" key="2">
    <source>
        <dbReference type="ARBA" id="ARBA00023125"/>
    </source>
</evidence>
<protein>
    <submittedName>
        <fullName evidence="6">TetR family transcriptional regulator</fullName>
    </submittedName>
</protein>
<dbReference type="OrthoDB" id="9796019at2"/>
<dbReference type="SUPFAM" id="SSF48498">
    <property type="entry name" value="Tetracyclin repressor-like, C-terminal domain"/>
    <property type="match status" value="1"/>
</dbReference>
<feature type="DNA-binding region" description="H-T-H motif" evidence="4">
    <location>
        <begin position="74"/>
        <end position="93"/>
    </location>
</feature>
<dbReference type="Proteomes" id="UP000216063">
    <property type="component" value="Unassembled WGS sequence"/>
</dbReference>
<dbReference type="EMBL" id="NOZR01000026">
    <property type="protein sequence ID" value="OYN75730.1"/>
    <property type="molecule type" value="Genomic_DNA"/>
</dbReference>
<dbReference type="PROSITE" id="PS50977">
    <property type="entry name" value="HTH_TETR_2"/>
    <property type="match status" value="1"/>
</dbReference>
<dbReference type="GO" id="GO:0003700">
    <property type="term" value="F:DNA-binding transcription factor activity"/>
    <property type="evidence" value="ECO:0007669"/>
    <property type="project" value="TreeGrafter"/>
</dbReference>
<feature type="domain" description="HTH tetR-type" evidence="5">
    <location>
        <begin position="51"/>
        <end position="111"/>
    </location>
</feature>
<evidence type="ECO:0000256" key="1">
    <source>
        <dbReference type="ARBA" id="ARBA00023015"/>
    </source>
</evidence>
<dbReference type="InterPro" id="IPR001647">
    <property type="entry name" value="HTH_TetR"/>
</dbReference>
<dbReference type="InterPro" id="IPR009057">
    <property type="entry name" value="Homeodomain-like_sf"/>
</dbReference>
<dbReference type="InterPro" id="IPR023772">
    <property type="entry name" value="DNA-bd_HTH_TetR-type_CS"/>
</dbReference>
<dbReference type="InterPro" id="IPR036271">
    <property type="entry name" value="Tet_transcr_reg_TetR-rel_C_sf"/>
</dbReference>
<dbReference type="AlphaFoldDB" id="A0A255D9F4"/>